<keyword evidence="5" id="KW-0045">Antibiotic biosynthesis</keyword>
<evidence type="ECO:0000256" key="3">
    <source>
        <dbReference type="ARBA" id="ARBA00022553"/>
    </source>
</evidence>
<dbReference type="InterPro" id="IPR036736">
    <property type="entry name" value="ACP-like_sf"/>
</dbReference>
<dbReference type="Pfam" id="PF13193">
    <property type="entry name" value="AMP-binding_C"/>
    <property type="match status" value="2"/>
</dbReference>
<dbReference type="FunFam" id="3.40.50.980:FF:000001">
    <property type="entry name" value="Non-ribosomal peptide synthetase"/>
    <property type="match status" value="2"/>
</dbReference>
<dbReference type="InterPro" id="IPR001242">
    <property type="entry name" value="Condensation_dom"/>
</dbReference>
<dbReference type="Pfam" id="PF07993">
    <property type="entry name" value="NAD_binding_4"/>
    <property type="match status" value="1"/>
</dbReference>
<evidence type="ECO:0000256" key="2">
    <source>
        <dbReference type="ARBA" id="ARBA00022450"/>
    </source>
</evidence>
<dbReference type="InterPro" id="IPR023213">
    <property type="entry name" value="CAT-like_dom_sf"/>
</dbReference>
<dbReference type="InterPro" id="IPR013120">
    <property type="entry name" value="FAR_NAD-bd"/>
</dbReference>
<gene>
    <name evidence="6" type="primary">grsB_5</name>
    <name evidence="6" type="ORF">CROST_047300</name>
</gene>
<dbReference type="STRING" id="84029.CROST_32170"/>
<dbReference type="InterPro" id="IPR010071">
    <property type="entry name" value="AA_adenyl_dom"/>
</dbReference>
<dbReference type="CDD" id="cd19531">
    <property type="entry name" value="LCL_NRPS-like"/>
    <property type="match status" value="1"/>
</dbReference>
<dbReference type="Gene3D" id="3.40.50.720">
    <property type="entry name" value="NAD(P)-binding Rossmann-like Domain"/>
    <property type="match status" value="1"/>
</dbReference>
<reference evidence="6 7" key="1">
    <citation type="submission" date="2022-04" db="EMBL/GenBank/DDBJ databases">
        <title>Genome sequence of C. roseum typestrain.</title>
        <authorList>
            <person name="Poehlein A."/>
            <person name="Schoch T."/>
            <person name="Duerre P."/>
            <person name="Daniel R."/>
        </authorList>
    </citation>
    <scope>NUCLEOTIDE SEQUENCE [LARGE SCALE GENOMIC DNA]</scope>
    <source>
        <strain evidence="6 7">DSM 7320</strain>
        <plasmid evidence="6 7">p330</plasmid>
    </source>
</reference>
<dbReference type="Proteomes" id="UP000190951">
    <property type="component" value="Plasmid p330"/>
</dbReference>
<dbReference type="GO" id="GO:0008610">
    <property type="term" value="P:lipid biosynthetic process"/>
    <property type="evidence" value="ECO:0007669"/>
    <property type="project" value="UniProtKB-ARBA"/>
</dbReference>
<dbReference type="FunFam" id="2.30.38.10:FF:000001">
    <property type="entry name" value="Non-ribosomal peptide synthetase PvdI"/>
    <property type="match status" value="2"/>
</dbReference>
<dbReference type="Gene3D" id="3.40.50.980">
    <property type="match status" value="4"/>
</dbReference>
<evidence type="ECO:0000256" key="4">
    <source>
        <dbReference type="ARBA" id="ARBA00022598"/>
    </source>
</evidence>
<dbReference type="PROSITE" id="PS00455">
    <property type="entry name" value="AMP_BINDING"/>
    <property type="match status" value="2"/>
</dbReference>
<keyword evidence="3" id="KW-0597">Phosphoprotein</keyword>
<dbReference type="GO" id="GO:0005737">
    <property type="term" value="C:cytoplasm"/>
    <property type="evidence" value="ECO:0007669"/>
    <property type="project" value="TreeGrafter"/>
</dbReference>
<dbReference type="InterPro" id="IPR025110">
    <property type="entry name" value="AMP-bd_C"/>
</dbReference>
<dbReference type="InterPro" id="IPR045851">
    <property type="entry name" value="AMP-bd_C_sf"/>
</dbReference>
<keyword evidence="6" id="KW-0614">Plasmid</keyword>
<dbReference type="GO" id="GO:0031177">
    <property type="term" value="F:phosphopantetheine binding"/>
    <property type="evidence" value="ECO:0007669"/>
    <property type="project" value="TreeGrafter"/>
</dbReference>
<dbReference type="PROSITE" id="PS50075">
    <property type="entry name" value="CARRIER"/>
    <property type="match status" value="2"/>
</dbReference>
<dbReference type="SUPFAM" id="SSF47336">
    <property type="entry name" value="ACP-like"/>
    <property type="match status" value="2"/>
</dbReference>
<dbReference type="InterPro" id="IPR006162">
    <property type="entry name" value="Ppantetheine_attach_site"/>
</dbReference>
<sequence>MQIFIKDLKEDIQIQIQYGVSNYTEQQITEMLKGMSTIYRQVLKNSKLKISALEIVHEKERNLIIKKFNNTRRPYEKDKTVKELFEKTAQVYRDKIALVSGKDKLSYRELNERANKLARFLIKKGIKRGNIVPIICDSSVDAIIGMLAIIKSGAAYLPIDDSYPSARINYMLKDSGGKLILLKENQMKKVCLDNIELVNLKDKEILKESSENLKIINTPEDLSYVIYTSGSTGNPKGVCVENRNLVKLVNNPDYIEIKEEDRVLQSGSLSFDASVFQIWIALLNGLSFHIEDKNLIINSSDLKKYINDNKITMMVMPTPLFNQYSDSDIEVFQGLKWLMVGGDVLLKSHASKIKKIYKNLKLINAYGPTENTVISTTYEVKEDLAEGAVPIGKPISNSTAYVMDNNNKLLPIGAEGELYVGGDGISRGYLNRKDLTNERFIENPYVKGEIIYKTGDLARWLEDGNLDFLGRIDYQVKINGFRIELQEIEAKLLKCERIKEAVVVDKKDKEGNKYLCAYVVEREKISQKEIKAFLKEEIPAYMIPPYIIELEGLPKNANGKVDRKALPEADLSQGNKKIIKPRYELEKKLHSIWCECFIKQEVSIDDNFFELGGNSLKAINLVSKIYKNLKIKISIMELFHKASIQELAEFLKSKTKSELTSVIKKVEERDYYEASAVQKRMYAINQRNLNSTNYNIPIAYLIKGDFSKEHFEKAICELINRHEALRTSFCIIDGKITQKVHSKVEFRVHYSKINSKFCKDKFQSEKYITHFDLSKAPLIGASIIEFIDASILIIDVHHIVSDGISIKIIINELSALYNGVQLSKVKIQYKDFSNWQNNLYENGKLKKEERYWLNRFQGEIPSLNMPVDYKNADYNSFNGASIDFEIDRALIRRVERTTIDLGVTKFMFYIAVFNVLLYKYTNGRDIVIGTPSSGRTLEDVKDTVGMFVNTLPLRNELEKHMNFREFLIMVKENSIEAFENQNYDLKNLLEKLKLDKGSIFDVVFSFQDIGIENLEFNNTQVDSYKLKSTIAKFPMYMTLNEDKNRILGQVEYQTSLYKSSTIKRFIGHYINLLNKLLNNLDKSIEEVDVLSEEEKNLIINKFNNTKRSYKKGETVKELFEKTAKRWKNKTALVSNGKSLTYGELNERENKLARFLIKKGTKKEDIVPIICDRSIDVIIGILAVIKSGAAYLPIDDSYPSARINYMLKDSGGKLILLKESQIVKVSLENIELVNLKDEEIIKESSENLEIINTPEDLAYVIYTSGSTGNPKGVCVKNRSLVKLVNNPDYIEIKEEDRVLQSGSLSFDASVFQIWIALLNGLSFHLEDKNLILNSNALENYIEKNKITIMLMPTLLFNQYSESNIEVFKKLKCLLVGGDVLSKIYATKITKAYKNLKLINTYGPTENSVISTAYEVKEALAEGPVPIGKPISNSTAYIMDSNNNLLPIGVPGELCVGGAGISRGYLNRQDLTKKKFIENPYVKGEIIYKTGDLARWLEDGNLDFLGRIDYQVKINGFRIELQEIEAKLLKCEKIKEAVVVDRKDKEGNKYLCAYVVKRENISSKEIKIFLRDEIPLYMIPPYIIELKEMPMSANGKVDRKALMNLELSKLKSEYTKPKNTIEEKVSGVWSNVLGVKNIGTDLNFFEIGGNSLKAISVVSALKKEFIVDINDIFKYPTIQALARNIKIKALYMKEVKGEVAAEINRKENNIAKAYNEYKANIENYNKLNLNKETGYKNILLTGATGYVGVNLLKELICSSKSNIYLLLRGDSTKKAEERIIEKTSFYFGKEFYLNNKNRIKILKGDISKGNLGLEDKTYESLASKVDCVINSAANVKHYGRYEAFYSTNVLGTKNLLAFARKALRKDFNQISTLSVGSGSIKDKTLVMFSEDALDVNQQCDNVYVRSKLEAEELVKEAGEKGLNTKIFRLGNVMFNHETGLFQENIVESAFYRIIRAFIKLKCVPFTEEMNFDFSYVDELSKAVVLLFNKQSLNNCIFHIENPNKINPKELVKYLRVKYNDIELKDIDEFIKYSSSKSEDENLKGYAQDVMVHLGLMENNNSTQFIIVSDRTNAILEKMGFTWSILDYEEIKKMLSYCERVKFI</sequence>
<organism evidence="6 7">
    <name type="scientific">Clostridium felsineum</name>
    <dbReference type="NCBI Taxonomy" id="36839"/>
    <lineage>
        <taxon>Bacteria</taxon>
        <taxon>Bacillati</taxon>
        <taxon>Bacillota</taxon>
        <taxon>Clostridia</taxon>
        <taxon>Eubacteriales</taxon>
        <taxon>Clostridiaceae</taxon>
        <taxon>Clostridium</taxon>
    </lineage>
</organism>
<comment type="cofactor">
    <cofactor evidence="1">
        <name>pantetheine 4'-phosphate</name>
        <dbReference type="ChEBI" id="CHEBI:47942"/>
    </cofactor>
</comment>
<dbReference type="PANTHER" id="PTHR45527">
    <property type="entry name" value="NONRIBOSOMAL PEPTIDE SYNTHETASE"/>
    <property type="match status" value="1"/>
</dbReference>
<dbReference type="Pfam" id="PF00501">
    <property type="entry name" value="AMP-binding"/>
    <property type="match status" value="2"/>
</dbReference>
<dbReference type="SUPFAM" id="SSF52777">
    <property type="entry name" value="CoA-dependent acyltransferases"/>
    <property type="match status" value="2"/>
</dbReference>
<evidence type="ECO:0000313" key="7">
    <source>
        <dbReference type="Proteomes" id="UP000190951"/>
    </source>
</evidence>
<geneLocation type="plasmid" evidence="6 7">
    <name>p330</name>
</geneLocation>
<dbReference type="GO" id="GO:0016874">
    <property type="term" value="F:ligase activity"/>
    <property type="evidence" value="ECO:0007669"/>
    <property type="project" value="UniProtKB-KW"/>
</dbReference>
<dbReference type="Pfam" id="PF00550">
    <property type="entry name" value="PP-binding"/>
    <property type="match status" value="2"/>
</dbReference>
<name>A0A1S8L1Q3_9CLOT</name>
<dbReference type="InterPro" id="IPR000873">
    <property type="entry name" value="AMP-dep_synth/lig_dom"/>
</dbReference>
<dbReference type="GO" id="GO:0043041">
    <property type="term" value="P:amino acid activation for nonribosomal peptide biosynthetic process"/>
    <property type="evidence" value="ECO:0007669"/>
    <property type="project" value="TreeGrafter"/>
</dbReference>
<dbReference type="FunFam" id="3.30.300.30:FF:000010">
    <property type="entry name" value="Enterobactin synthetase component F"/>
    <property type="match status" value="1"/>
</dbReference>
<dbReference type="EMBL" id="CP096984">
    <property type="protein sequence ID" value="URZ13952.1"/>
    <property type="molecule type" value="Genomic_DNA"/>
</dbReference>
<keyword evidence="2" id="KW-0596">Phosphopantetheine</keyword>
<dbReference type="Pfam" id="PF00668">
    <property type="entry name" value="Condensation"/>
    <property type="match status" value="1"/>
</dbReference>
<dbReference type="InterPro" id="IPR036291">
    <property type="entry name" value="NAD(P)-bd_dom_sf"/>
</dbReference>
<proteinExistence type="predicted"/>
<dbReference type="NCBIfam" id="NF003417">
    <property type="entry name" value="PRK04813.1"/>
    <property type="match status" value="2"/>
</dbReference>
<dbReference type="SUPFAM" id="SSF56801">
    <property type="entry name" value="Acetyl-CoA synthetase-like"/>
    <property type="match status" value="2"/>
</dbReference>
<dbReference type="Gene3D" id="3.30.559.30">
    <property type="entry name" value="Nonribosomal peptide synthetase, condensation domain"/>
    <property type="match status" value="1"/>
</dbReference>
<dbReference type="Gene3D" id="3.30.300.30">
    <property type="match status" value="2"/>
</dbReference>
<keyword evidence="7" id="KW-1185">Reference proteome</keyword>
<protein>
    <submittedName>
        <fullName evidence="6">Gramicidin S synthase 2</fullName>
    </submittedName>
</protein>
<dbReference type="CDD" id="cd12117">
    <property type="entry name" value="A_NRPS_Srf_like"/>
    <property type="match status" value="2"/>
</dbReference>
<dbReference type="GO" id="GO:0017000">
    <property type="term" value="P:antibiotic biosynthetic process"/>
    <property type="evidence" value="ECO:0007669"/>
    <property type="project" value="UniProtKB-KW"/>
</dbReference>
<evidence type="ECO:0000256" key="5">
    <source>
        <dbReference type="ARBA" id="ARBA00023194"/>
    </source>
</evidence>
<dbReference type="Gene3D" id="2.30.38.10">
    <property type="entry name" value="Luciferase, Domain 3"/>
    <property type="match status" value="2"/>
</dbReference>
<keyword evidence="4" id="KW-0436">Ligase</keyword>
<evidence type="ECO:0000256" key="1">
    <source>
        <dbReference type="ARBA" id="ARBA00001957"/>
    </source>
</evidence>
<dbReference type="InterPro" id="IPR009081">
    <property type="entry name" value="PP-bd_ACP"/>
</dbReference>
<dbReference type="Gene3D" id="3.30.559.10">
    <property type="entry name" value="Chloramphenicol acetyltransferase-like domain"/>
    <property type="match status" value="1"/>
</dbReference>
<dbReference type="GO" id="GO:0044550">
    <property type="term" value="P:secondary metabolite biosynthetic process"/>
    <property type="evidence" value="ECO:0007669"/>
    <property type="project" value="TreeGrafter"/>
</dbReference>
<dbReference type="NCBIfam" id="TIGR01733">
    <property type="entry name" value="AA-adenyl-dom"/>
    <property type="match status" value="2"/>
</dbReference>
<dbReference type="SUPFAM" id="SSF51735">
    <property type="entry name" value="NAD(P)-binding Rossmann-fold domains"/>
    <property type="match status" value="1"/>
</dbReference>
<dbReference type="Gene3D" id="1.10.1200.10">
    <property type="entry name" value="ACP-like"/>
    <property type="match status" value="2"/>
</dbReference>
<accession>A0A1S8L1Q3</accession>
<dbReference type="InterPro" id="IPR020845">
    <property type="entry name" value="AMP-binding_CS"/>
</dbReference>
<dbReference type="PANTHER" id="PTHR45527:SF1">
    <property type="entry name" value="FATTY ACID SYNTHASE"/>
    <property type="match status" value="1"/>
</dbReference>
<dbReference type="PROSITE" id="PS00012">
    <property type="entry name" value="PHOSPHOPANTETHEINE"/>
    <property type="match status" value="1"/>
</dbReference>
<dbReference type="KEGG" id="crw:CROST_047300"/>
<dbReference type="RefSeq" id="WP_242953983.1">
    <property type="nucleotide sequence ID" value="NZ_CP096984.1"/>
</dbReference>
<evidence type="ECO:0000313" key="6">
    <source>
        <dbReference type="EMBL" id="URZ13952.1"/>
    </source>
</evidence>